<dbReference type="EMBL" id="BAABUK010000003">
    <property type="protein sequence ID" value="GAA5808730.1"/>
    <property type="molecule type" value="Genomic_DNA"/>
</dbReference>
<feature type="compositionally biased region" description="Acidic residues" evidence="1">
    <location>
        <begin position="161"/>
        <end position="179"/>
    </location>
</feature>
<evidence type="ECO:0000313" key="2">
    <source>
        <dbReference type="EMBL" id="GAA5808730.1"/>
    </source>
</evidence>
<dbReference type="Proteomes" id="UP001473302">
    <property type="component" value="Unassembled WGS sequence"/>
</dbReference>
<protein>
    <submittedName>
        <fullName evidence="2">Uncharacterized protein</fullName>
    </submittedName>
</protein>
<proteinExistence type="predicted"/>
<comment type="caution">
    <text evidence="2">The sequence shown here is derived from an EMBL/GenBank/DDBJ whole genome shotgun (WGS) entry which is preliminary data.</text>
</comment>
<name>A0ABP9YPF6_9FUNG</name>
<gene>
    <name evidence="2" type="ORF">MFLAVUS_002125</name>
</gene>
<evidence type="ECO:0000313" key="3">
    <source>
        <dbReference type="Proteomes" id="UP001473302"/>
    </source>
</evidence>
<evidence type="ECO:0000256" key="1">
    <source>
        <dbReference type="SAM" id="MobiDB-lite"/>
    </source>
</evidence>
<keyword evidence="3" id="KW-1185">Reference proteome</keyword>
<feature type="region of interest" description="Disordered" evidence="1">
    <location>
        <begin position="155"/>
        <end position="181"/>
    </location>
</feature>
<accession>A0ABP9YPF6</accession>
<organism evidence="2 3">
    <name type="scientific">Mucor flavus</name>
    <dbReference type="NCBI Taxonomy" id="439312"/>
    <lineage>
        <taxon>Eukaryota</taxon>
        <taxon>Fungi</taxon>
        <taxon>Fungi incertae sedis</taxon>
        <taxon>Mucoromycota</taxon>
        <taxon>Mucoromycotina</taxon>
        <taxon>Mucoromycetes</taxon>
        <taxon>Mucorales</taxon>
        <taxon>Mucorineae</taxon>
        <taxon>Mucoraceae</taxon>
        <taxon>Mucor</taxon>
    </lineage>
</organism>
<sequence length="541" mass="62844">MSKPGSSKKSNNAATNEKEIIKGLRHELCVPDFWVETEWQQWSVQNFDCEATKQNPGITRSVAHDDLGKYLNTLIKALDKNSRKAQRLKQIKLAMKTVHVNSVNSHFWRVRAVKSAKLRDKQFIAKMSRAVAEENLTTATLSKITKNVNFQAIEKRTHEEMTDDEECDKDESEEDDGYEGNDGRHELFKWAFKLHKNEDYTPSEDDVNELLLRQESNLDHLNRLSISILKNWRDNDEVLGQILRISLSGIIDLAHDWTSQYCKSVFPDARWSEFEKLSYPIYNLTQESNEIYTNVMRILKSEGQKPDHERQPEHEALIYLSEKKHEYRKKKLDCEELQIIEILDTLIQNIIYYLNGNESELECMEGSYSVLKIVFRGCKYKFKLGEQACVESKTVREENEKAYASNETLDSTQNIMGRRIDLLLSSFQTNISSCEWKAENVSSPVARRQESKNVRVNASILEALLRLPHEKNNSNRNPFILMYSDWIGSDGCINAIVKEDNVFIVKKLGDVFIPKSLHEIDEQFKMTIKLLYTWKVSLLLK</sequence>
<reference evidence="2 3" key="1">
    <citation type="submission" date="2024-04" db="EMBL/GenBank/DDBJ databases">
        <title>genome sequences of Mucor flavus KT1a and Helicostylum pulchrum KT1b strains isolated from the surface of a dry-aged beef.</title>
        <authorList>
            <person name="Toyotome T."/>
            <person name="Hosono M."/>
            <person name="Torimaru M."/>
            <person name="Fukuda K."/>
            <person name="Mikami N."/>
        </authorList>
    </citation>
    <scope>NUCLEOTIDE SEQUENCE [LARGE SCALE GENOMIC DNA]</scope>
    <source>
        <strain evidence="2 3">KT1a</strain>
    </source>
</reference>